<dbReference type="Pfam" id="PF13966">
    <property type="entry name" value="zf-RVT"/>
    <property type="match status" value="1"/>
</dbReference>
<proteinExistence type="predicted"/>
<dbReference type="EMBL" id="JACGCM010000917">
    <property type="protein sequence ID" value="KAF6164687.1"/>
    <property type="molecule type" value="Genomic_DNA"/>
</dbReference>
<reference evidence="2 3" key="1">
    <citation type="journal article" date="2020" name="IScience">
        <title>Genome Sequencing of the Endangered Kingdonia uniflora (Circaeasteraceae, Ranunculales) Reveals Potential Mechanisms of Evolutionary Specialization.</title>
        <authorList>
            <person name="Sun Y."/>
            <person name="Deng T."/>
            <person name="Zhang A."/>
            <person name="Moore M.J."/>
            <person name="Landis J.B."/>
            <person name="Lin N."/>
            <person name="Zhang H."/>
            <person name="Zhang X."/>
            <person name="Huang J."/>
            <person name="Zhang X."/>
            <person name="Sun H."/>
            <person name="Wang H."/>
        </authorList>
    </citation>
    <scope>NUCLEOTIDE SEQUENCE [LARGE SCALE GENOMIC DNA]</scope>
    <source>
        <strain evidence="2">TB1705</strain>
        <tissue evidence="2">Leaf</tissue>
    </source>
</reference>
<protein>
    <recommendedName>
        <fullName evidence="1">RNase H type-1 domain-containing protein</fullName>
    </recommendedName>
</protein>
<dbReference type="OrthoDB" id="1108285at2759"/>
<accession>A0A7J7NC12</accession>
<dbReference type="InterPro" id="IPR012337">
    <property type="entry name" value="RNaseH-like_sf"/>
</dbReference>
<dbReference type="GO" id="GO:0003676">
    <property type="term" value="F:nucleic acid binding"/>
    <property type="evidence" value="ECO:0007669"/>
    <property type="project" value="InterPro"/>
</dbReference>
<dbReference type="Pfam" id="PF13456">
    <property type="entry name" value="RVT_3"/>
    <property type="match status" value="1"/>
</dbReference>
<dbReference type="InterPro" id="IPR053151">
    <property type="entry name" value="RNase_H-like"/>
</dbReference>
<dbReference type="InterPro" id="IPR002156">
    <property type="entry name" value="RNaseH_domain"/>
</dbReference>
<dbReference type="PANTHER" id="PTHR47723:SF19">
    <property type="entry name" value="POLYNUCLEOTIDYL TRANSFERASE, RIBONUCLEASE H-LIKE SUPERFAMILY PROTEIN"/>
    <property type="match status" value="1"/>
</dbReference>
<evidence type="ECO:0000259" key="1">
    <source>
        <dbReference type="PROSITE" id="PS50879"/>
    </source>
</evidence>
<keyword evidence="3" id="KW-1185">Reference proteome</keyword>
<dbReference type="InterPro" id="IPR044730">
    <property type="entry name" value="RNase_H-like_dom_plant"/>
</dbReference>
<sequence>MCKPVKESGLGIRSLKEVNDAMLCKLNWIFMRREEPWAQMIYAKFHTKSGERIKYHKSSSVWPGIKFAEPITKPSIGWIIGNGKKIDFWRDTWATSIPLREHIDLPNHLWKLCTAKVSDFINPDGWNFPTDISLALLAMVKNAFESTRDRLDTAWWWKYTWLQCLHPGLSGFAWKLMNQILPTDDLIQRKGIQLVSICNYCGLTAELTNHLFFECNVAKVIWSWATSTFNIAAVAENDSWKQILDKNKALSLYLNDLWITMVFSVLREVENNAKLPKHIMYSTVSELQIIKALSVDYKMGKALEIKSCMWMLPNENEIKLCCDGSALGNPGPSGIGIVYRDWEGRVLGTFCKAVGITTNYMAEVNAIIDGVEKAVHRGWKNLWIASDSTTTINVFVTQKIPWKFINKWTQILNSIQAIRFSVTWRETNFSADTMAKRGSRESIPFENGLREDRNSLQGLKTPTRNTLDFVDICSFVVFLWLFWALLA</sequence>
<dbReference type="InterPro" id="IPR036397">
    <property type="entry name" value="RNaseH_sf"/>
</dbReference>
<feature type="domain" description="RNase H type-1" evidence="1">
    <location>
        <begin position="314"/>
        <end position="444"/>
    </location>
</feature>
<dbReference type="InterPro" id="IPR026960">
    <property type="entry name" value="RVT-Znf"/>
</dbReference>
<dbReference type="Gene3D" id="3.30.420.10">
    <property type="entry name" value="Ribonuclease H-like superfamily/Ribonuclease H"/>
    <property type="match status" value="1"/>
</dbReference>
<dbReference type="PROSITE" id="PS50879">
    <property type="entry name" value="RNASE_H_1"/>
    <property type="match status" value="1"/>
</dbReference>
<comment type="caution">
    <text evidence="2">The sequence shown here is derived from an EMBL/GenBank/DDBJ whole genome shotgun (WGS) entry which is preliminary data.</text>
</comment>
<evidence type="ECO:0000313" key="2">
    <source>
        <dbReference type="EMBL" id="KAF6164687.1"/>
    </source>
</evidence>
<dbReference type="AlphaFoldDB" id="A0A7J7NC12"/>
<dbReference type="PANTHER" id="PTHR47723">
    <property type="entry name" value="OS05G0353850 PROTEIN"/>
    <property type="match status" value="1"/>
</dbReference>
<dbReference type="GO" id="GO:0004523">
    <property type="term" value="F:RNA-DNA hybrid ribonuclease activity"/>
    <property type="evidence" value="ECO:0007669"/>
    <property type="project" value="InterPro"/>
</dbReference>
<dbReference type="CDD" id="cd06222">
    <property type="entry name" value="RNase_H_like"/>
    <property type="match status" value="1"/>
</dbReference>
<gene>
    <name evidence="2" type="ORF">GIB67_033903</name>
</gene>
<evidence type="ECO:0000313" key="3">
    <source>
        <dbReference type="Proteomes" id="UP000541444"/>
    </source>
</evidence>
<dbReference type="SUPFAM" id="SSF53098">
    <property type="entry name" value="Ribonuclease H-like"/>
    <property type="match status" value="1"/>
</dbReference>
<organism evidence="2 3">
    <name type="scientific">Kingdonia uniflora</name>
    <dbReference type="NCBI Taxonomy" id="39325"/>
    <lineage>
        <taxon>Eukaryota</taxon>
        <taxon>Viridiplantae</taxon>
        <taxon>Streptophyta</taxon>
        <taxon>Embryophyta</taxon>
        <taxon>Tracheophyta</taxon>
        <taxon>Spermatophyta</taxon>
        <taxon>Magnoliopsida</taxon>
        <taxon>Ranunculales</taxon>
        <taxon>Circaeasteraceae</taxon>
        <taxon>Kingdonia</taxon>
    </lineage>
</organism>
<dbReference type="Proteomes" id="UP000541444">
    <property type="component" value="Unassembled WGS sequence"/>
</dbReference>
<name>A0A7J7NC12_9MAGN</name>